<evidence type="ECO:0000313" key="4">
    <source>
        <dbReference type="Proteomes" id="UP000632222"/>
    </source>
</evidence>
<accession>A0ABQ2D158</accession>
<name>A0ABQ2D158_9DEIO</name>
<comment type="caution">
    <text evidence="3">The sequence shown here is derived from an EMBL/GenBank/DDBJ whole genome shotgun (WGS) entry which is preliminary data.</text>
</comment>
<sequence>MSGNNTFLYILLIAFATFGIVSGYKENGAQGVITALAQYGIPVVLAMLVLQNATRMRKRRRPPPRPPVQEAEKPDDSVD</sequence>
<dbReference type="EMBL" id="BMOD01000010">
    <property type="protein sequence ID" value="GGJ40778.1"/>
    <property type="molecule type" value="Genomic_DNA"/>
</dbReference>
<evidence type="ECO:0000256" key="2">
    <source>
        <dbReference type="SAM" id="Phobius"/>
    </source>
</evidence>
<keyword evidence="4" id="KW-1185">Reference proteome</keyword>
<organism evidence="3 4">
    <name type="scientific">Deinococcus roseus</name>
    <dbReference type="NCBI Taxonomy" id="392414"/>
    <lineage>
        <taxon>Bacteria</taxon>
        <taxon>Thermotogati</taxon>
        <taxon>Deinococcota</taxon>
        <taxon>Deinococci</taxon>
        <taxon>Deinococcales</taxon>
        <taxon>Deinococcaceae</taxon>
        <taxon>Deinococcus</taxon>
    </lineage>
</organism>
<keyword evidence="2" id="KW-1133">Transmembrane helix</keyword>
<dbReference type="RefSeq" id="WP_189003374.1">
    <property type="nucleotide sequence ID" value="NZ_BMOD01000010.1"/>
</dbReference>
<feature type="transmembrane region" description="Helical" evidence="2">
    <location>
        <begin position="7"/>
        <end position="24"/>
    </location>
</feature>
<evidence type="ECO:0000313" key="3">
    <source>
        <dbReference type="EMBL" id="GGJ40778.1"/>
    </source>
</evidence>
<evidence type="ECO:0000256" key="1">
    <source>
        <dbReference type="SAM" id="MobiDB-lite"/>
    </source>
</evidence>
<feature type="compositionally biased region" description="Basic and acidic residues" evidence="1">
    <location>
        <begin position="70"/>
        <end position="79"/>
    </location>
</feature>
<proteinExistence type="predicted"/>
<dbReference type="Proteomes" id="UP000632222">
    <property type="component" value="Unassembled WGS sequence"/>
</dbReference>
<reference evidence="4" key="1">
    <citation type="journal article" date="2019" name="Int. J. Syst. Evol. Microbiol.">
        <title>The Global Catalogue of Microorganisms (GCM) 10K type strain sequencing project: providing services to taxonomists for standard genome sequencing and annotation.</title>
        <authorList>
            <consortium name="The Broad Institute Genomics Platform"/>
            <consortium name="The Broad Institute Genome Sequencing Center for Infectious Disease"/>
            <person name="Wu L."/>
            <person name="Ma J."/>
        </authorList>
    </citation>
    <scope>NUCLEOTIDE SEQUENCE [LARGE SCALE GENOMIC DNA]</scope>
    <source>
        <strain evidence="4">JCM 14370</strain>
    </source>
</reference>
<feature type="transmembrane region" description="Helical" evidence="2">
    <location>
        <begin position="30"/>
        <end position="50"/>
    </location>
</feature>
<protein>
    <recommendedName>
        <fullName evidence="5">DUF1328 domain-containing protein</fullName>
    </recommendedName>
</protein>
<feature type="region of interest" description="Disordered" evidence="1">
    <location>
        <begin position="55"/>
        <end position="79"/>
    </location>
</feature>
<keyword evidence="2" id="KW-0472">Membrane</keyword>
<keyword evidence="2" id="KW-0812">Transmembrane</keyword>
<evidence type="ECO:0008006" key="5">
    <source>
        <dbReference type="Google" id="ProtNLM"/>
    </source>
</evidence>
<gene>
    <name evidence="3" type="ORF">GCM10008938_28530</name>
</gene>